<protein>
    <submittedName>
        <fullName evidence="2">Uncharacterized protein</fullName>
    </submittedName>
</protein>
<keyword evidence="3" id="KW-1185">Reference proteome</keyword>
<gene>
    <name evidence="2" type="ORF">MMARJ_14080</name>
</gene>
<sequence length="189" mass="18616">MKTVMAAADTRDGHTTTRLVHRRDHHPGGGGKGPPGPCPGGGGPSGPPGAGGGPPNGPPGGGGPGCPGGGGGGGGSALATPAPMPATAAPKAPASNEPAMSCLNFTRPIHPSSRRFLTWRREIILLAPLVTTVGGQPEVDLKTEGQSARARQGGDDGAVIAVRRHLSSHGRTNSATENLARAAHPALGM</sequence>
<evidence type="ECO:0000313" key="3">
    <source>
        <dbReference type="Proteomes" id="UP000466831"/>
    </source>
</evidence>
<organism evidence="2 3">
    <name type="scientific">Mycobacterium marseillense</name>
    <dbReference type="NCBI Taxonomy" id="701042"/>
    <lineage>
        <taxon>Bacteria</taxon>
        <taxon>Bacillati</taxon>
        <taxon>Actinomycetota</taxon>
        <taxon>Actinomycetes</taxon>
        <taxon>Mycobacteriales</taxon>
        <taxon>Mycobacteriaceae</taxon>
        <taxon>Mycobacterium</taxon>
        <taxon>Mycobacterium avium complex (MAC)</taxon>
    </lineage>
</organism>
<evidence type="ECO:0000313" key="2">
    <source>
        <dbReference type="EMBL" id="BBY10668.1"/>
    </source>
</evidence>
<dbReference type="Proteomes" id="UP000466831">
    <property type="component" value="Chromosome"/>
</dbReference>
<evidence type="ECO:0000256" key="1">
    <source>
        <dbReference type="SAM" id="MobiDB-lite"/>
    </source>
</evidence>
<feature type="compositionally biased region" description="Low complexity" evidence="1">
    <location>
        <begin position="77"/>
        <end position="94"/>
    </location>
</feature>
<name>A0ABM7J9Y6_9MYCO</name>
<feature type="compositionally biased region" description="Gly residues" evidence="1">
    <location>
        <begin position="28"/>
        <end position="76"/>
    </location>
</feature>
<reference evidence="2 3" key="1">
    <citation type="journal article" date="2019" name="Emerg. Microbes Infect.">
        <title>Comprehensive subspecies identification of 175 nontuberculous mycobacteria species based on 7547 genomic profiles.</title>
        <authorList>
            <person name="Matsumoto Y."/>
            <person name="Kinjo T."/>
            <person name="Motooka D."/>
            <person name="Nabeya D."/>
            <person name="Jung N."/>
            <person name="Uechi K."/>
            <person name="Horii T."/>
            <person name="Iida T."/>
            <person name="Fujita J."/>
            <person name="Nakamura S."/>
        </authorList>
    </citation>
    <scope>NUCLEOTIDE SEQUENCE [LARGE SCALE GENOMIC DNA]</scope>
    <source>
        <strain evidence="2 3">JCM 17324</strain>
    </source>
</reference>
<dbReference type="EMBL" id="AP022584">
    <property type="protein sequence ID" value="BBY10668.1"/>
    <property type="molecule type" value="Genomic_DNA"/>
</dbReference>
<proteinExistence type="predicted"/>
<feature type="region of interest" description="Disordered" evidence="1">
    <location>
        <begin position="1"/>
        <end position="95"/>
    </location>
</feature>
<accession>A0ABM7J9Y6</accession>